<comment type="caution">
    <text evidence="3">The sequence shown here is derived from an EMBL/GenBank/DDBJ whole genome shotgun (WGS) entry which is preliminary data.</text>
</comment>
<dbReference type="Proteomes" id="UP000625711">
    <property type="component" value="Unassembled WGS sequence"/>
</dbReference>
<feature type="signal peptide" evidence="2">
    <location>
        <begin position="1"/>
        <end position="21"/>
    </location>
</feature>
<dbReference type="EMBL" id="JAACXV010000082">
    <property type="protein sequence ID" value="KAF7284145.1"/>
    <property type="molecule type" value="Genomic_DNA"/>
</dbReference>
<evidence type="ECO:0000313" key="3">
    <source>
        <dbReference type="EMBL" id="KAF7284145.1"/>
    </source>
</evidence>
<evidence type="ECO:0000313" key="4">
    <source>
        <dbReference type="Proteomes" id="UP000625711"/>
    </source>
</evidence>
<sequence length="122" mass="13634">MLIKLLIVSSILINGYKSRSAEYCHCEIGCVSITYNIDNEQKTTVKCVTEENETCEYYTTNYRSNKLSLPKLFEHVDGTTTMTTATKTITSPTSTTPSTHTAFTVLSSLFVVLSSLFSVMYM</sequence>
<feature type="chain" id="PRO_5032377614" evidence="2">
    <location>
        <begin position="22"/>
        <end position="122"/>
    </location>
</feature>
<dbReference type="AlphaFoldDB" id="A0A834ML50"/>
<accession>A0A834ML50</accession>
<keyword evidence="4" id="KW-1185">Reference proteome</keyword>
<keyword evidence="1" id="KW-0812">Transmembrane</keyword>
<evidence type="ECO:0000256" key="1">
    <source>
        <dbReference type="SAM" id="Phobius"/>
    </source>
</evidence>
<keyword evidence="1" id="KW-1133">Transmembrane helix</keyword>
<reference evidence="3" key="1">
    <citation type="submission" date="2020-08" db="EMBL/GenBank/DDBJ databases">
        <title>Genome sequencing and assembly of the red palm weevil Rhynchophorus ferrugineus.</title>
        <authorList>
            <person name="Dias G.B."/>
            <person name="Bergman C.M."/>
            <person name="Manee M."/>
        </authorList>
    </citation>
    <scope>NUCLEOTIDE SEQUENCE</scope>
    <source>
        <strain evidence="3">AA-2017</strain>
        <tissue evidence="3">Whole larva</tissue>
    </source>
</reference>
<feature type="transmembrane region" description="Helical" evidence="1">
    <location>
        <begin position="102"/>
        <end position="121"/>
    </location>
</feature>
<proteinExistence type="predicted"/>
<keyword evidence="2" id="KW-0732">Signal</keyword>
<name>A0A834ML50_RHYFE</name>
<evidence type="ECO:0000256" key="2">
    <source>
        <dbReference type="SAM" id="SignalP"/>
    </source>
</evidence>
<protein>
    <submittedName>
        <fullName evidence="3">Uncharacterized protein</fullName>
    </submittedName>
</protein>
<organism evidence="3 4">
    <name type="scientific">Rhynchophorus ferrugineus</name>
    <name type="common">Red palm weevil</name>
    <name type="synonym">Curculio ferrugineus</name>
    <dbReference type="NCBI Taxonomy" id="354439"/>
    <lineage>
        <taxon>Eukaryota</taxon>
        <taxon>Metazoa</taxon>
        <taxon>Ecdysozoa</taxon>
        <taxon>Arthropoda</taxon>
        <taxon>Hexapoda</taxon>
        <taxon>Insecta</taxon>
        <taxon>Pterygota</taxon>
        <taxon>Neoptera</taxon>
        <taxon>Endopterygota</taxon>
        <taxon>Coleoptera</taxon>
        <taxon>Polyphaga</taxon>
        <taxon>Cucujiformia</taxon>
        <taxon>Curculionidae</taxon>
        <taxon>Dryophthorinae</taxon>
        <taxon>Rhynchophorus</taxon>
    </lineage>
</organism>
<gene>
    <name evidence="3" type="ORF">GWI33_022502</name>
</gene>
<keyword evidence="1" id="KW-0472">Membrane</keyword>